<accession>A0A482XKD1</accession>
<name>A0A482XKD1_LAOST</name>
<comment type="caution">
    <text evidence="6">The sequence shown here is derived from an EMBL/GenBank/DDBJ whole genome shotgun (WGS) entry which is preliminary data.</text>
</comment>
<evidence type="ECO:0000313" key="6">
    <source>
        <dbReference type="EMBL" id="RZF46000.1"/>
    </source>
</evidence>
<keyword evidence="3" id="KW-0963">Cytoplasm</keyword>
<comment type="similarity">
    <text evidence="2">Belongs to the MLF family.</text>
</comment>
<evidence type="ECO:0000256" key="3">
    <source>
        <dbReference type="ARBA" id="ARBA00022490"/>
    </source>
</evidence>
<protein>
    <recommendedName>
        <fullName evidence="8">Myeloid leukemia factor</fullName>
    </recommendedName>
</protein>
<dbReference type="InterPro" id="IPR019376">
    <property type="entry name" value="Myeloid_leukemia_factor"/>
</dbReference>
<dbReference type="SMR" id="A0A482XKD1"/>
<dbReference type="AlphaFoldDB" id="A0A482XKD1"/>
<sequence>MSFFPSLMGDFDDDPFMGHMRQMNRMMNSFFRGGSPFGGGMLGGGGGGAGPGGELMPFGGGPMMRGGGAPLMPFGFPDMSQMFQNGGGNCHSFSSSTITTMTNGPDGSPQVYQASQSVRSGPGGVKETKKSVADSRSGIKKLAIGHHIGDRAHIIEREHNVRSGEHIEVETKSKIKFVGIAFVCQEEEEEDDEECGVKIVEVDDDYEEEEEGKKTSEDAANAERNAEPVVYVTEEDTASKGGKSDGGSKGGHKSRGKKRSHEPEMAQQAGSKSQKMQNRP</sequence>
<keyword evidence="4" id="KW-0597">Phosphoprotein</keyword>
<evidence type="ECO:0000256" key="5">
    <source>
        <dbReference type="SAM" id="MobiDB-lite"/>
    </source>
</evidence>
<evidence type="ECO:0008006" key="8">
    <source>
        <dbReference type="Google" id="ProtNLM"/>
    </source>
</evidence>
<evidence type="ECO:0000256" key="2">
    <source>
        <dbReference type="ARBA" id="ARBA00008332"/>
    </source>
</evidence>
<feature type="compositionally biased region" description="Polar residues" evidence="5">
    <location>
        <begin position="268"/>
        <end position="280"/>
    </location>
</feature>
<evidence type="ECO:0000256" key="1">
    <source>
        <dbReference type="ARBA" id="ARBA00004496"/>
    </source>
</evidence>
<dbReference type="PANTHER" id="PTHR13105">
    <property type="entry name" value="MYELOID LEUKEMIA FACTOR"/>
    <property type="match status" value="1"/>
</dbReference>
<dbReference type="Proteomes" id="UP000291343">
    <property type="component" value="Unassembled WGS sequence"/>
</dbReference>
<dbReference type="InParanoid" id="A0A482XKD1"/>
<dbReference type="EMBL" id="QKKF02007237">
    <property type="protein sequence ID" value="RZF46000.1"/>
    <property type="molecule type" value="Genomic_DNA"/>
</dbReference>
<dbReference type="STRING" id="195883.A0A482XKD1"/>
<reference evidence="6 7" key="1">
    <citation type="journal article" date="2017" name="Gigascience">
        <title>Genome sequence of the small brown planthopper, Laodelphax striatellus.</title>
        <authorList>
            <person name="Zhu J."/>
            <person name="Jiang F."/>
            <person name="Wang X."/>
            <person name="Yang P."/>
            <person name="Bao Y."/>
            <person name="Zhao W."/>
            <person name="Wang W."/>
            <person name="Lu H."/>
            <person name="Wang Q."/>
            <person name="Cui N."/>
            <person name="Li J."/>
            <person name="Chen X."/>
            <person name="Luo L."/>
            <person name="Yu J."/>
            <person name="Kang L."/>
            <person name="Cui F."/>
        </authorList>
    </citation>
    <scope>NUCLEOTIDE SEQUENCE [LARGE SCALE GENOMIC DNA]</scope>
    <source>
        <strain evidence="6">Lst14</strain>
    </source>
</reference>
<gene>
    <name evidence="6" type="ORF">LSTR_LSTR013734</name>
</gene>
<feature type="compositionally biased region" description="Basic residues" evidence="5">
    <location>
        <begin position="250"/>
        <end position="260"/>
    </location>
</feature>
<dbReference type="GO" id="GO:0005737">
    <property type="term" value="C:cytoplasm"/>
    <property type="evidence" value="ECO:0007669"/>
    <property type="project" value="UniProtKB-SubCell"/>
</dbReference>
<proteinExistence type="inferred from homology"/>
<comment type="subcellular location">
    <subcellularLocation>
        <location evidence="1">Cytoplasm</location>
    </subcellularLocation>
</comment>
<evidence type="ECO:0000313" key="7">
    <source>
        <dbReference type="Proteomes" id="UP000291343"/>
    </source>
</evidence>
<dbReference type="Pfam" id="PF10248">
    <property type="entry name" value="Mlf1IP"/>
    <property type="match status" value="1"/>
</dbReference>
<feature type="region of interest" description="Disordered" evidence="5">
    <location>
        <begin position="204"/>
        <end position="280"/>
    </location>
</feature>
<evidence type="ECO:0000256" key="4">
    <source>
        <dbReference type="ARBA" id="ARBA00022553"/>
    </source>
</evidence>
<organism evidence="6 7">
    <name type="scientific">Laodelphax striatellus</name>
    <name type="common">Small brown planthopper</name>
    <name type="synonym">Delphax striatella</name>
    <dbReference type="NCBI Taxonomy" id="195883"/>
    <lineage>
        <taxon>Eukaryota</taxon>
        <taxon>Metazoa</taxon>
        <taxon>Ecdysozoa</taxon>
        <taxon>Arthropoda</taxon>
        <taxon>Hexapoda</taxon>
        <taxon>Insecta</taxon>
        <taxon>Pterygota</taxon>
        <taxon>Neoptera</taxon>
        <taxon>Paraneoptera</taxon>
        <taxon>Hemiptera</taxon>
        <taxon>Auchenorrhyncha</taxon>
        <taxon>Fulgoroidea</taxon>
        <taxon>Delphacidae</taxon>
        <taxon>Criomorphinae</taxon>
        <taxon>Laodelphax</taxon>
    </lineage>
</organism>
<dbReference type="OrthoDB" id="8707547at2759"/>
<keyword evidence="7" id="KW-1185">Reference proteome</keyword>